<protein>
    <submittedName>
        <fullName evidence="3">Uncharacterized protein</fullName>
    </submittedName>
</protein>
<evidence type="ECO:0000313" key="3">
    <source>
        <dbReference type="EMBL" id="TMW59882.1"/>
    </source>
</evidence>
<evidence type="ECO:0000313" key="4">
    <source>
        <dbReference type="Proteomes" id="UP000794436"/>
    </source>
</evidence>
<gene>
    <name evidence="3" type="ORF">Poli38472_004951</name>
</gene>
<organism evidence="3 4">
    <name type="scientific">Pythium oligandrum</name>
    <name type="common">Mycoparasitic fungus</name>
    <dbReference type="NCBI Taxonomy" id="41045"/>
    <lineage>
        <taxon>Eukaryota</taxon>
        <taxon>Sar</taxon>
        <taxon>Stramenopiles</taxon>
        <taxon>Oomycota</taxon>
        <taxon>Peronosporomycetes</taxon>
        <taxon>Pythiales</taxon>
        <taxon>Pythiaceae</taxon>
        <taxon>Pythium</taxon>
    </lineage>
</organism>
<evidence type="ECO:0000256" key="1">
    <source>
        <dbReference type="SAM" id="Coils"/>
    </source>
</evidence>
<feature type="coiled-coil region" evidence="1">
    <location>
        <begin position="74"/>
        <end position="101"/>
    </location>
</feature>
<sequence>MMLETDAAMGADGPRGPVKNPSRERMQAELRYLRVLVVELETERDQLMASVASPDVNALVQASHTGVGDEYERRKQAEELNVRLREQMDEHIAVIERLKELIDQRADSDVDTDMTTDGEESQDSRHLRFENGLFREFLNDVHVGYRMTGSIVDTVDWDGESHHRSWRVDTRMGRCNGRPQRVLEIQKQFKNPVSSFVHGEGDLKSWRYLAQYFQSSPLSVDELIIQEDMMAIRYRRVYSYRGRDIRVSISWVIERFVEANREVRVWRIKVVGLEGVDGENAMIDKTAPFVDVVGWLVVQPAEQGVVTRICAHLVPGFLCSEDAETAQDESSPHLGDLVSYVLQSLQMDISHANDQLAKH</sequence>
<reference evidence="3" key="1">
    <citation type="submission" date="2019-03" db="EMBL/GenBank/DDBJ databases">
        <title>Long read genome sequence of the mycoparasitic Pythium oligandrum ATCC 38472 isolated from sugarbeet rhizosphere.</title>
        <authorList>
            <person name="Gaulin E."/>
        </authorList>
    </citation>
    <scope>NUCLEOTIDE SEQUENCE</scope>
    <source>
        <strain evidence="3">ATCC 38472_TT</strain>
    </source>
</reference>
<accession>A0A8K1FHL6</accession>
<evidence type="ECO:0000256" key="2">
    <source>
        <dbReference type="SAM" id="MobiDB-lite"/>
    </source>
</evidence>
<proteinExistence type="predicted"/>
<keyword evidence="4" id="KW-1185">Reference proteome</keyword>
<dbReference type="AlphaFoldDB" id="A0A8K1FHL6"/>
<dbReference type="EMBL" id="SPLM01000109">
    <property type="protein sequence ID" value="TMW59882.1"/>
    <property type="molecule type" value="Genomic_DNA"/>
</dbReference>
<dbReference type="OrthoDB" id="117447at2759"/>
<name>A0A8K1FHL6_PYTOL</name>
<keyword evidence="1" id="KW-0175">Coiled coil</keyword>
<feature type="region of interest" description="Disordered" evidence="2">
    <location>
        <begin position="1"/>
        <end position="23"/>
    </location>
</feature>
<dbReference type="Proteomes" id="UP000794436">
    <property type="component" value="Unassembled WGS sequence"/>
</dbReference>
<comment type="caution">
    <text evidence="3">The sequence shown here is derived from an EMBL/GenBank/DDBJ whole genome shotgun (WGS) entry which is preliminary data.</text>
</comment>